<dbReference type="EMBL" id="JBHSJD010000002">
    <property type="protein sequence ID" value="MFC5021118.1"/>
    <property type="molecule type" value="Genomic_DNA"/>
</dbReference>
<organism evidence="1 2">
    <name type="scientific">Streptomyces coeruleoprunus</name>
    <dbReference type="NCBI Taxonomy" id="285563"/>
    <lineage>
        <taxon>Bacteria</taxon>
        <taxon>Bacillati</taxon>
        <taxon>Actinomycetota</taxon>
        <taxon>Actinomycetes</taxon>
        <taxon>Kitasatosporales</taxon>
        <taxon>Streptomycetaceae</taxon>
        <taxon>Streptomyces</taxon>
    </lineage>
</organism>
<accession>A0ABV9XB17</accession>
<evidence type="ECO:0000313" key="1">
    <source>
        <dbReference type="EMBL" id="MFC5021118.1"/>
    </source>
</evidence>
<keyword evidence="2" id="KW-1185">Reference proteome</keyword>
<reference evidence="2" key="1">
    <citation type="journal article" date="2019" name="Int. J. Syst. Evol. Microbiol.">
        <title>The Global Catalogue of Microorganisms (GCM) 10K type strain sequencing project: providing services to taxonomists for standard genome sequencing and annotation.</title>
        <authorList>
            <consortium name="The Broad Institute Genomics Platform"/>
            <consortium name="The Broad Institute Genome Sequencing Center for Infectious Disease"/>
            <person name="Wu L."/>
            <person name="Ma J."/>
        </authorList>
    </citation>
    <scope>NUCLEOTIDE SEQUENCE [LARGE SCALE GENOMIC DNA]</scope>
    <source>
        <strain evidence="2">CGMCC 4.1648</strain>
    </source>
</reference>
<proteinExistence type="predicted"/>
<protein>
    <submittedName>
        <fullName evidence="1">Uncharacterized protein</fullName>
    </submittedName>
</protein>
<name>A0ABV9XB17_9ACTN</name>
<dbReference type="Proteomes" id="UP001595829">
    <property type="component" value="Unassembled WGS sequence"/>
</dbReference>
<evidence type="ECO:0000313" key="2">
    <source>
        <dbReference type="Proteomes" id="UP001595829"/>
    </source>
</evidence>
<dbReference type="RefSeq" id="WP_345693107.1">
    <property type="nucleotide sequence ID" value="NZ_BAABIT010000001.1"/>
</dbReference>
<gene>
    <name evidence="1" type="ORF">ACFPM3_03000</name>
</gene>
<comment type="caution">
    <text evidence="1">The sequence shown here is derived from an EMBL/GenBank/DDBJ whole genome shotgun (WGS) entry which is preliminary data.</text>
</comment>
<sequence length="45" mass="4448">MEAAGELPAAPRDFAVRAQALFGAPGTALDALAARPAAEVLDALA</sequence>